<comment type="similarity">
    <text evidence="4">Belongs to the protein kinase superfamily.</text>
</comment>
<feature type="domain" description="Protein kinase" evidence="5">
    <location>
        <begin position="10"/>
        <end position="309"/>
    </location>
</feature>
<reference evidence="7" key="1">
    <citation type="journal article" date="2016" name="Proc. Natl. Acad. Sci. U.S.A.">
        <title>Comparative genomics of biotechnologically important yeasts.</title>
        <authorList>
            <person name="Riley R."/>
            <person name="Haridas S."/>
            <person name="Wolfe K.H."/>
            <person name="Lopes M.R."/>
            <person name="Hittinger C.T."/>
            <person name="Goeker M."/>
            <person name="Salamov A.A."/>
            <person name="Wisecaver J.H."/>
            <person name="Long T.M."/>
            <person name="Calvey C.H."/>
            <person name="Aerts A.L."/>
            <person name="Barry K.W."/>
            <person name="Choi C."/>
            <person name="Clum A."/>
            <person name="Coughlan A.Y."/>
            <person name="Deshpande S."/>
            <person name="Douglass A.P."/>
            <person name="Hanson S.J."/>
            <person name="Klenk H.-P."/>
            <person name="LaButti K.M."/>
            <person name="Lapidus A."/>
            <person name="Lindquist E.A."/>
            <person name="Lipzen A.M."/>
            <person name="Meier-Kolthoff J.P."/>
            <person name="Ohm R.A."/>
            <person name="Otillar R.P."/>
            <person name="Pangilinan J.L."/>
            <person name="Peng Y."/>
            <person name="Rokas A."/>
            <person name="Rosa C.A."/>
            <person name="Scheuner C."/>
            <person name="Sibirny A.A."/>
            <person name="Slot J.C."/>
            <person name="Stielow J.B."/>
            <person name="Sun H."/>
            <person name="Kurtzman C.P."/>
            <person name="Blackwell M."/>
            <person name="Grigoriev I.V."/>
            <person name="Jeffries T.W."/>
        </authorList>
    </citation>
    <scope>NUCLEOTIDE SEQUENCE [LARGE SCALE GENOMIC DNA]</scope>
    <source>
        <strain evidence="7">NRRL Y-1626</strain>
    </source>
</reference>
<dbReference type="SUPFAM" id="SSF56112">
    <property type="entry name" value="Protein kinase-like (PK-like)"/>
    <property type="match status" value="1"/>
</dbReference>
<dbReference type="PROSITE" id="PS50011">
    <property type="entry name" value="PROTEIN_KINASE_DOM"/>
    <property type="match status" value="1"/>
</dbReference>
<dbReference type="InterPro" id="IPR000719">
    <property type="entry name" value="Prot_kinase_dom"/>
</dbReference>
<dbReference type="GO" id="GO:0005634">
    <property type="term" value="C:nucleus"/>
    <property type="evidence" value="ECO:0007669"/>
    <property type="project" value="TreeGrafter"/>
</dbReference>
<evidence type="ECO:0000256" key="2">
    <source>
        <dbReference type="ARBA" id="ARBA00022840"/>
    </source>
</evidence>
<keyword evidence="6" id="KW-0418">Kinase</keyword>
<dbReference type="InterPro" id="IPR017441">
    <property type="entry name" value="Protein_kinase_ATP_BS"/>
</dbReference>
<dbReference type="EMBL" id="LXPE01000010">
    <property type="protein sequence ID" value="OBA27166.1"/>
    <property type="molecule type" value="Genomic_DNA"/>
</dbReference>
<keyword evidence="4" id="KW-0723">Serine/threonine-protein kinase</keyword>
<evidence type="ECO:0000256" key="4">
    <source>
        <dbReference type="RuleBase" id="RU000304"/>
    </source>
</evidence>
<dbReference type="PROSITE" id="PS00108">
    <property type="entry name" value="PROTEIN_KINASE_ST"/>
    <property type="match status" value="1"/>
</dbReference>
<evidence type="ECO:0000313" key="7">
    <source>
        <dbReference type="Proteomes" id="UP000092321"/>
    </source>
</evidence>
<dbReference type="AlphaFoldDB" id="A0A1B7TEI9"/>
<feature type="binding site" evidence="3">
    <location>
        <position position="43"/>
    </location>
    <ligand>
        <name>ATP</name>
        <dbReference type="ChEBI" id="CHEBI:30616"/>
    </ligand>
</feature>
<feature type="non-terminal residue" evidence="6">
    <location>
        <position position="309"/>
    </location>
</feature>
<accession>A0A1B7TEI9</accession>
<dbReference type="GO" id="GO:0044773">
    <property type="term" value="P:mitotic DNA damage checkpoint signaling"/>
    <property type="evidence" value="ECO:0007669"/>
    <property type="project" value="TreeGrafter"/>
</dbReference>
<protein>
    <submittedName>
        <fullName evidence="6">Kinase-like protein</fullName>
    </submittedName>
</protein>
<keyword evidence="7" id="KW-1185">Reference proteome</keyword>
<evidence type="ECO:0000259" key="5">
    <source>
        <dbReference type="PROSITE" id="PS50011"/>
    </source>
</evidence>
<sequence length="309" mass="35031">MLINAQINNYKITKQVGSGAFGLVYHCVDLTTNKEFAVKAILKQQTLPKDMLQMNPNNANSKASNVKKSNVLQQQLYHFFKSYANKVFLPSINLDSLMNMPLEQLSSENNYYKEIILHLRSNHLSNVVKIFEILESSIAIFTVMEYFPMDLFTSIVDEQHFAHNPLLIKKAFIQLAGLLKKLADIDIYHCDIKPENILLDSNDNVKLCDFGLATDKLFLNMDTCVGSSYYMAPERVSGSVMMSLSNLNQYPTTAGDVWSLSIILMNLLTTRNPWLKATPSDATFSHFINNKKVLSKILDLSDDMLELLI</sequence>
<dbReference type="Proteomes" id="UP000092321">
    <property type="component" value="Unassembled WGS sequence"/>
</dbReference>
<name>A0A1B7TEI9_9ASCO</name>
<dbReference type="Pfam" id="PF00069">
    <property type="entry name" value="Pkinase"/>
    <property type="match status" value="1"/>
</dbReference>
<keyword evidence="6" id="KW-0808">Transferase</keyword>
<organism evidence="6 7">
    <name type="scientific">Hanseniaspora valbyensis NRRL Y-1626</name>
    <dbReference type="NCBI Taxonomy" id="766949"/>
    <lineage>
        <taxon>Eukaryota</taxon>
        <taxon>Fungi</taxon>
        <taxon>Dikarya</taxon>
        <taxon>Ascomycota</taxon>
        <taxon>Saccharomycotina</taxon>
        <taxon>Saccharomycetes</taxon>
        <taxon>Saccharomycodales</taxon>
        <taxon>Saccharomycodaceae</taxon>
        <taxon>Hanseniaspora</taxon>
    </lineage>
</organism>
<dbReference type="Gene3D" id="1.10.510.10">
    <property type="entry name" value="Transferase(Phosphotransferase) domain 1"/>
    <property type="match status" value="1"/>
</dbReference>
<dbReference type="InterPro" id="IPR008271">
    <property type="entry name" value="Ser/Thr_kinase_AS"/>
</dbReference>
<gene>
    <name evidence="6" type="ORF">HANVADRAFT_17946</name>
</gene>
<dbReference type="PROSITE" id="PS00107">
    <property type="entry name" value="PROTEIN_KINASE_ATP"/>
    <property type="match status" value="1"/>
</dbReference>
<keyword evidence="2 3" id="KW-0067">ATP-binding</keyword>
<comment type="caution">
    <text evidence="6">The sequence shown here is derived from an EMBL/GenBank/DDBJ whole genome shotgun (WGS) entry which is preliminary data.</text>
</comment>
<evidence type="ECO:0000256" key="1">
    <source>
        <dbReference type="ARBA" id="ARBA00022741"/>
    </source>
</evidence>
<dbReference type="OrthoDB" id="541276at2759"/>
<dbReference type="SMART" id="SM00220">
    <property type="entry name" value="S_TKc"/>
    <property type="match status" value="1"/>
</dbReference>
<keyword evidence="1 3" id="KW-0547">Nucleotide-binding</keyword>
<dbReference type="GO" id="GO:0004674">
    <property type="term" value="F:protein serine/threonine kinase activity"/>
    <property type="evidence" value="ECO:0007669"/>
    <property type="project" value="UniProtKB-KW"/>
</dbReference>
<dbReference type="Gene3D" id="3.30.200.20">
    <property type="entry name" value="Phosphorylase Kinase, domain 1"/>
    <property type="match status" value="1"/>
</dbReference>
<dbReference type="PANTHER" id="PTHR44167">
    <property type="entry name" value="OVARIAN-SPECIFIC SERINE/THREONINE-PROTEIN KINASE LOK-RELATED"/>
    <property type="match status" value="1"/>
</dbReference>
<dbReference type="GO" id="GO:0005524">
    <property type="term" value="F:ATP binding"/>
    <property type="evidence" value="ECO:0007669"/>
    <property type="project" value="UniProtKB-UniRule"/>
</dbReference>
<dbReference type="InterPro" id="IPR011009">
    <property type="entry name" value="Kinase-like_dom_sf"/>
</dbReference>
<proteinExistence type="inferred from homology"/>
<evidence type="ECO:0000313" key="6">
    <source>
        <dbReference type="EMBL" id="OBA27166.1"/>
    </source>
</evidence>
<dbReference type="PANTHER" id="PTHR44167:SF24">
    <property type="entry name" value="SERINE_THREONINE-PROTEIN KINASE CHK2"/>
    <property type="match status" value="1"/>
</dbReference>
<evidence type="ECO:0000256" key="3">
    <source>
        <dbReference type="PROSITE-ProRule" id="PRU10141"/>
    </source>
</evidence>